<feature type="transmembrane region" description="Helical" evidence="10">
    <location>
        <begin position="274"/>
        <end position="295"/>
    </location>
</feature>
<dbReference type="EMBL" id="MN515173">
    <property type="protein sequence ID" value="QMS80321.1"/>
    <property type="molecule type" value="mRNA"/>
</dbReference>
<keyword evidence="8 10" id="KW-0675">Receptor</keyword>
<evidence type="ECO:0000256" key="4">
    <source>
        <dbReference type="ARBA" id="ARBA00022692"/>
    </source>
</evidence>
<dbReference type="Pfam" id="PF02949">
    <property type="entry name" value="7tm_6"/>
    <property type="match status" value="1"/>
</dbReference>
<evidence type="ECO:0000256" key="8">
    <source>
        <dbReference type="ARBA" id="ARBA00023170"/>
    </source>
</evidence>
<gene>
    <name evidence="11" type="primary">OR6</name>
</gene>
<dbReference type="GO" id="GO:0005886">
    <property type="term" value="C:plasma membrane"/>
    <property type="evidence" value="ECO:0007669"/>
    <property type="project" value="UniProtKB-SubCell"/>
</dbReference>
<dbReference type="GO" id="GO:0007165">
    <property type="term" value="P:signal transduction"/>
    <property type="evidence" value="ECO:0007669"/>
    <property type="project" value="UniProtKB-KW"/>
</dbReference>
<keyword evidence="6 10" id="KW-1133">Transmembrane helix</keyword>
<feature type="transmembrane region" description="Helical" evidence="10">
    <location>
        <begin position="74"/>
        <end position="93"/>
    </location>
</feature>
<dbReference type="GO" id="GO:0004984">
    <property type="term" value="F:olfactory receptor activity"/>
    <property type="evidence" value="ECO:0007669"/>
    <property type="project" value="InterPro"/>
</dbReference>
<name>A0A7G4KBT5_9NEOP</name>
<evidence type="ECO:0000313" key="11">
    <source>
        <dbReference type="EMBL" id="QMS80321.1"/>
    </source>
</evidence>
<reference evidence="11" key="1">
    <citation type="submission" date="2019-09" db="EMBL/GenBank/DDBJ databases">
        <authorList>
            <person name="Yang H."/>
        </authorList>
    </citation>
    <scope>NUCLEOTIDE SEQUENCE</scope>
</reference>
<keyword evidence="2" id="KW-1003">Cell membrane</keyword>
<dbReference type="InterPro" id="IPR004117">
    <property type="entry name" value="7tm6_olfct_rcpt"/>
</dbReference>
<evidence type="ECO:0000256" key="7">
    <source>
        <dbReference type="ARBA" id="ARBA00023136"/>
    </source>
</evidence>
<comment type="similarity">
    <text evidence="10">Belongs to the insect chemoreceptor superfamily. Heteromeric odorant receptor channel (TC 1.A.69) family.</text>
</comment>
<keyword evidence="3 10" id="KW-0716">Sensory transduction</keyword>
<evidence type="ECO:0000256" key="9">
    <source>
        <dbReference type="ARBA" id="ARBA00023224"/>
    </source>
</evidence>
<feature type="transmembrane region" description="Helical" evidence="10">
    <location>
        <begin position="307"/>
        <end position="326"/>
    </location>
</feature>
<organism evidence="11">
    <name type="scientific">Histia rhodope</name>
    <dbReference type="NCBI Taxonomy" id="1453155"/>
    <lineage>
        <taxon>Eukaryota</taxon>
        <taxon>Metazoa</taxon>
        <taxon>Ecdysozoa</taxon>
        <taxon>Arthropoda</taxon>
        <taxon>Hexapoda</taxon>
        <taxon>Insecta</taxon>
        <taxon>Pterygota</taxon>
        <taxon>Neoptera</taxon>
        <taxon>Endopterygota</taxon>
        <taxon>Lepidoptera</taxon>
        <taxon>Glossata</taxon>
        <taxon>Ditrysia</taxon>
        <taxon>Zygaenoidea</taxon>
        <taxon>Zygaenidae</taxon>
        <taxon>Chalcosiinae</taxon>
        <taxon>Histia</taxon>
    </lineage>
</organism>
<keyword evidence="5 10" id="KW-0552">Olfaction</keyword>
<dbReference type="PANTHER" id="PTHR21137:SF35">
    <property type="entry name" value="ODORANT RECEPTOR 19A-RELATED"/>
    <property type="match status" value="1"/>
</dbReference>
<comment type="subcellular location">
    <subcellularLocation>
        <location evidence="1 10">Cell membrane</location>
        <topology evidence="1 10">Multi-pass membrane protein</topology>
    </subcellularLocation>
</comment>
<evidence type="ECO:0000256" key="3">
    <source>
        <dbReference type="ARBA" id="ARBA00022606"/>
    </source>
</evidence>
<comment type="caution">
    <text evidence="10">Lacks conserved residue(s) required for the propagation of feature annotation.</text>
</comment>
<accession>A0A7G4KBT5</accession>
<evidence type="ECO:0000256" key="1">
    <source>
        <dbReference type="ARBA" id="ARBA00004651"/>
    </source>
</evidence>
<feature type="transmembrane region" description="Helical" evidence="10">
    <location>
        <begin position="369"/>
        <end position="388"/>
    </location>
</feature>
<dbReference type="PANTHER" id="PTHR21137">
    <property type="entry name" value="ODORANT RECEPTOR"/>
    <property type="match status" value="1"/>
</dbReference>
<sequence>MRNKIVSYLENEEHPLLGPTLWGLRAWGLYPPINSNWYTIISCSVHLAAIAFVVTQYIELWLIRFNLNLAMRNLSITMLSSICVIKAGTFVLWREDWMKIINFVSSLEKTQLSETYAIKNNIISRYTKYSRCVTYIYWGLVTATVFTVVMAPLAIFLSSPSTNELMRNGTIPYPEIMSSWTPFDRTRGYGYWACVVEHMLICFYGGGIVANYDSNAVVLMSFFAGQLKLLSANCTMLFGDENEVVSYNEALRRIRDCHYHHVQLVKYAKILNSLLSPVLFLYVIICSLMICASAIQLTTEGTTSMQRIWIAEYLMALIAQLFLYCWHGNEVLFMSEKVDDGIYTSTWYLQNNVLRRNVLLLRGQLRKRIIFTAGPFTTLTIAAFVGILKGSYSYYTILNKRDD</sequence>
<dbReference type="GO" id="GO:0005549">
    <property type="term" value="F:odorant binding"/>
    <property type="evidence" value="ECO:0007669"/>
    <property type="project" value="InterPro"/>
</dbReference>
<proteinExistence type="evidence at transcript level"/>
<evidence type="ECO:0000256" key="5">
    <source>
        <dbReference type="ARBA" id="ARBA00022725"/>
    </source>
</evidence>
<keyword evidence="4 10" id="KW-0812">Transmembrane</keyword>
<evidence type="ECO:0000256" key="2">
    <source>
        <dbReference type="ARBA" id="ARBA00022475"/>
    </source>
</evidence>
<feature type="transmembrane region" description="Helical" evidence="10">
    <location>
        <begin position="37"/>
        <end position="62"/>
    </location>
</feature>
<protein>
    <recommendedName>
        <fullName evidence="10">Odorant receptor</fullName>
    </recommendedName>
</protein>
<evidence type="ECO:0000256" key="6">
    <source>
        <dbReference type="ARBA" id="ARBA00022989"/>
    </source>
</evidence>
<dbReference type="AlphaFoldDB" id="A0A7G4KBT5"/>
<evidence type="ECO:0000256" key="10">
    <source>
        <dbReference type="RuleBase" id="RU351113"/>
    </source>
</evidence>
<keyword evidence="9 10" id="KW-0807">Transducer</keyword>
<keyword evidence="7 10" id="KW-0472">Membrane</keyword>
<feature type="transmembrane region" description="Helical" evidence="10">
    <location>
        <begin position="135"/>
        <end position="157"/>
    </location>
</feature>